<evidence type="ECO:0000256" key="10">
    <source>
        <dbReference type="ARBA" id="ARBA00023239"/>
    </source>
</evidence>
<keyword evidence="9" id="KW-0325">Glycoprotein</keyword>
<dbReference type="PROSITE" id="PS50125">
    <property type="entry name" value="GUANYLATE_CYCLASE_2"/>
    <property type="match status" value="1"/>
</dbReference>
<keyword evidence="11 13" id="KW-0141">cGMP biosynthesis</keyword>
<dbReference type="SUPFAM" id="SSF55073">
    <property type="entry name" value="Nucleotide cyclase"/>
    <property type="match status" value="1"/>
</dbReference>
<dbReference type="EMBL" id="OA883015">
    <property type="protein sequence ID" value="CAD7277692.1"/>
    <property type="molecule type" value="Genomic_DNA"/>
</dbReference>
<comment type="subcellular location">
    <subcellularLocation>
        <location evidence="2">Membrane</location>
        <topology evidence="2">Single-pass type I membrane protein</topology>
    </subcellularLocation>
</comment>
<evidence type="ECO:0000256" key="1">
    <source>
        <dbReference type="ARBA" id="ARBA00001436"/>
    </source>
</evidence>
<reference evidence="18" key="1">
    <citation type="submission" date="2020-11" db="EMBL/GenBank/DDBJ databases">
        <authorList>
            <person name="Tran Van P."/>
        </authorList>
    </citation>
    <scope>NUCLEOTIDE SEQUENCE</scope>
</reference>
<keyword evidence="19" id="KW-1185">Reference proteome</keyword>
<dbReference type="InterPro" id="IPR050401">
    <property type="entry name" value="Cyclic_nucleotide_synthase"/>
</dbReference>
<evidence type="ECO:0000256" key="8">
    <source>
        <dbReference type="ARBA" id="ARBA00023136"/>
    </source>
</evidence>
<evidence type="ECO:0000256" key="4">
    <source>
        <dbReference type="ARBA" id="ARBA00022692"/>
    </source>
</evidence>
<dbReference type="InterPro" id="IPR029787">
    <property type="entry name" value="Nucleotide_cyclase"/>
</dbReference>
<feature type="region of interest" description="Disordered" evidence="15">
    <location>
        <begin position="35"/>
        <end position="63"/>
    </location>
</feature>
<dbReference type="AlphaFoldDB" id="A0A7R9BNB8"/>
<dbReference type="GO" id="GO:0004016">
    <property type="term" value="F:adenylate cyclase activity"/>
    <property type="evidence" value="ECO:0007669"/>
    <property type="project" value="TreeGrafter"/>
</dbReference>
<comment type="catalytic activity">
    <reaction evidence="1 13">
        <text>GTP = 3',5'-cyclic GMP + diphosphate</text>
        <dbReference type="Rhea" id="RHEA:13665"/>
        <dbReference type="ChEBI" id="CHEBI:33019"/>
        <dbReference type="ChEBI" id="CHEBI:37565"/>
        <dbReference type="ChEBI" id="CHEBI:57746"/>
        <dbReference type="EC" id="4.6.1.2"/>
    </reaction>
</comment>
<name>A0A7R9BNB8_9CRUS</name>
<keyword evidence="14" id="KW-0175">Coiled coil</keyword>
<evidence type="ECO:0000256" key="2">
    <source>
        <dbReference type="ARBA" id="ARBA00004479"/>
    </source>
</evidence>
<evidence type="ECO:0000256" key="12">
    <source>
        <dbReference type="RuleBase" id="RU000405"/>
    </source>
</evidence>
<evidence type="ECO:0000259" key="17">
    <source>
        <dbReference type="PROSITE" id="PS50125"/>
    </source>
</evidence>
<evidence type="ECO:0000259" key="16">
    <source>
        <dbReference type="PROSITE" id="PS50011"/>
    </source>
</evidence>
<feature type="region of interest" description="Disordered" evidence="15">
    <location>
        <begin position="355"/>
        <end position="405"/>
    </location>
</feature>
<feature type="domain" description="Protein kinase" evidence="16">
    <location>
        <begin position="1"/>
        <end position="443"/>
    </location>
</feature>
<dbReference type="EMBL" id="CAJPEX010000978">
    <property type="protein sequence ID" value="CAG0917844.1"/>
    <property type="molecule type" value="Genomic_DNA"/>
</dbReference>
<evidence type="ECO:0000256" key="5">
    <source>
        <dbReference type="ARBA" id="ARBA00022729"/>
    </source>
</evidence>
<keyword evidence="6" id="KW-0547">Nucleotide-binding</keyword>
<feature type="domain" description="Guanylate cyclase" evidence="17">
    <location>
        <begin position="485"/>
        <end position="622"/>
    </location>
</feature>
<keyword evidence="4" id="KW-0812">Transmembrane</keyword>
<keyword evidence="10 12" id="KW-0456">Lyase</keyword>
<accession>A0A7R9BNB8</accession>
<keyword evidence="5" id="KW-0732">Signal</keyword>
<dbReference type="EC" id="4.6.1.2" evidence="3 13"/>
<evidence type="ECO:0000256" key="14">
    <source>
        <dbReference type="SAM" id="Coils"/>
    </source>
</evidence>
<dbReference type="InterPro" id="IPR011645">
    <property type="entry name" value="HNOB_dom_associated"/>
</dbReference>
<dbReference type="PROSITE" id="PS00452">
    <property type="entry name" value="GUANYLATE_CYCLASE_1"/>
    <property type="match status" value="1"/>
</dbReference>
<dbReference type="Pfam" id="PF07701">
    <property type="entry name" value="HNOBA"/>
    <property type="match status" value="1"/>
</dbReference>
<dbReference type="GO" id="GO:0005886">
    <property type="term" value="C:plasma membrane"/>
    <property type="evidence" value="ECO:0007669"/>
    <property type="project" value="TreeGrafter"/>
</dbReference>
<dbReference type="FunFam" id="3.30.70.1230:FF:000030">
    <property type="entry name" value="Si:ch211-215j19.12"/>
    <property type="match status" value="1"/>
</dbReference>
<protein>
    <recommendedName>
        <fullName evidence="3 13">Guanylate cyclase</fullName>
        <ecNumber evidence="3 13">4.6.1.2</ecNumber>
    </recommendedName>
</protein>
<evidence type="ECO:0000256" key="15">
    <source>
        <dbReference type="SAM" id="MobiDB-lite"/>
    </source>
</evidence>
<dbReference type="GO" id="GO:0005524">
    <property type="term" value="F:ATP binding"/>
    <property type="evidence" value="ECO:0007669"/>
    <property type="project" value="InterPro"/>
</dbReference>
<sequence>MMEENRSLGQVFAAVGHFRGSLVCIKEINLVSDSRLASSGPPPPPPPPVRPSRSSGKPRSHMLFLPPSPPPHRFFAHRCRSPTGGQWRLLQPMDSMAASSGFNSRLVKNLNFRYFLDSDVLENDDIRLDNVFLASLIHDLIKRSATQEVDWLIPDVPHRLAANWNISDDYARYRNLLWTAPELLRDGAPFGTQKADVYSFGIILYEMFGRKGPYGTCELPPRGEFLFVPLWSFSMRGVSRKNSAIFIQEIVERVREGPSRDADGNLGQPFRPDLKALPGFSANGQLMTNPSLFPNMTTRAASSSKLYQQQLNKADPDCEQNQEFNESISIHKVKKFPTSPNTHPFTPIVIKANATGRKRHRSSGDTRDNNTGACMTSPPSVATLSALLTSGGGGDMREPTPSIGKEGSAMDDYLWLCIRDCWAECPDDRPDFRQIRARLSPLRSGMKANIVDHAMDMMERYTNNLEELVDERTQLLKEEKQKTEALLYRMLPPAVAHRLARGEAVSPESFDSVVNLLNELYTLFDGIIRGYDVYKVETIGDAYMVVSGLPLRNANKHAGEIASMALEILEAAKQFRVPHMPTTPVKLRIGIHTGPVVAGVVGLTMPRYCLFGDTVNTASRMESNGEPYRIHISEQCREHLELIGGYLVSDRGVISVKGKGDVRTYWLEGLEQPSQPNSSAAAGGASAPAVRQSAQQHQQQQQDLGKLLSTSAVSLRRRSPKLARCPANGGSTQWLKTRFATDDQVLLHVPNAARPLLRKASKSLDQFPDDRLLMSTAMRPPSEAHPETFHLLYEEHSISVPALIDETFGSKPGSVAGEPNNFKAWLYNKFKRMVPANPGSNAGSVNSATEAPAAAGF</sequence>
<dbReference type="PROSITE" id="PS50011">
    <property type="entry name" value="PROTEIN_KINASE_DOM"/>
    <property type="match status" value="1"/>
</dbReference>
<evidence type="ECO:0000256" key="9">
    <source>
        <dbReference type="ARBA" id="ARBA00023180"/>
    </source>
</evidence>
<dbReference type="Pfam" id="PF07714">
    <property type="entry name" value="PK_Tyr_Ser-Thr"/>
    <property type="match status" value="1"/>
</dbReference>
<dbReference type="InterPro" id="IPR000719">
    <property type="entry name" value="Prot_kinase_dom"/>
</dbReference>
<dbReference type="InterPro" id="IPR018297">
    <property type="entry name" value="A/G_cyclase_CS"/>
</dbReference>
<comment type="similarity">
    <text evidence="12">Belongs to the adenylyl cyclase class-4/guanylyl cyclase family.</text>
</comment>
<evidence type="ECO:0000256" key="13">
    <source>
        <dbReference type="RuleBase" id="RU003431"/>
    </source>
</evidence>
<dbReference type="OrthoDB" id="5984008at2759"/>
<dbReference type="PANTHER" id="PTHR11920:SF474">
    <property type="entry name" value="RECEPTOR-TYPE GUANYLATE CYCLASE GYC76C"/>
    <property type="match status" value="1"/>
</dbReference>
<dbReference type="GO" id="GO:0004383">
    <property type="term" value="F:guanylate cyclase activity"/>
    <property type="evidence" value="ECO:0007669"/>
    <property type="project" value="UniProtKB-EC"/>
</dbReference>
<gene>
    <name evidence="18" type="ORF">NMOB1V02_LOCUS5420</name>
</gene>
<dbReference type="GO" id="GO:0035556">
    <property type="term" value="P:intracellular signal transduction"/>
    <property type="evidence" value="ECO:0007669"/>
    <property type="project" value="InterPro"/>
</dbReference>
<dbReference type="SUPFAM" id="SSF56112">
    <property type="entry name" value="Protein kinase-like (PK-like)"/>
    <property type="match status" value="1"/>
</dbReference>
<dbReference type="CDD" id="cd07302">
    <property type="entry name" value="CHD"/>
    <property type="match status" value="1"/>
</dbReference>
<evidence type="ECO:0000256" key="3">
    <source>
        <dbReference type="ARBA" id="ARBA00012202"/>
    </source>
</evidence>
<feature type="coiled-coil region" evidence="14">
    <location>
        <begin position="451"/>
        <end position="485"/>
    </location>
</feature>
<dbReference type="Gene3D" id="1.10.510.10">
    <property type="entry name" value="Transferase(Phosphotransferase) domain 1"/>
    <property type="match status" value="1"/>
</dbReference>
<feature type="compositionally biased region" description="Polar residues" evidence="15">
    <location>
        <begin position="369"/>
        <end position="380"/>
    </location>
</feature>
<proteinExistence type="inferred from homology"/>
<evidence type="ECO:0000313" key="18">
    <source>
        <dbReference type="EMBL" id="CAD7277692.1"/>
    </source>
</evidence>
<dbReference type="GO" id="GO:0007168">
    <property type="term" value="P:receptor guanylyl cyclase signaling pathway"/>
    <property type="evidence" value="ECO:0007669"/>
    <property type="project" value="TreeGrafter"/>
</dbReference>
<feature type="compositionally biased region" description="Low complexity" evidence="15">
    <location>
        <begin position="673"/>
        <end position="702"/>
    </location>
</feature>
<dbReference type="GO" id="GO:0004672">
    <property type="term" value="F:protein kinase activity"/>
    <property type="evidence" value="ECO:0007669"/>
    <property type="project" value="InterPro"/>
</dbReference>
<evidence type="ECO:0000256" key="6">
    <source>
        <dbReference type="ARBA" id="ARBA00022741"/>
    </source>
</evidence>
<organism evidence="18">
    <name type="scientific">Notodromas monacha</name>
    <dbReference type="NCBI Taxonomy" id="399045"/>
    <lineage>
        <taxon>Eukaryota</taxon>
        <taxon>Metazoa</taxon>
        <taxon>Ecdysozoa</taxon>
        <taxon>Arthropoda</taxon>
        <taxon>Crustacea</taxon>
        <taxon>Oligostraca</taxon>
        <taxon>Ostracoda</taxon>
        <taxon>Podocopa</taxon>
        <taxon>Podocopida</taxon>
        <taxon>Cypridocopina</taxon>
        <taxon>Cypridoidea</taxon>
        <taxon>Cyprididae</taxon>
        <taxon>Notodromas</taxon>
    </lineage>
</organism>
<feature type="compositionally biased region" description="Pro residues" evidence="15">
    <location>
        <begin position="40"/>
        <end position="50"/>
    </location>
</feature>
<keyword evidence="7" id="KW-1133">Transmembrane helix</keyword>
<dbReference type="InterPro" id="IPR001245">
    <property type="entry name" value="Ser-Thr/Tyr_kinase_cat_dom"/>
</dbReference>
<dbReference type="InterPro" id="IPR011009">
    <property type="entry name" value="Kinase-like_dom_sf"/>
</dbReference>
<dbReference type="GO" id="GO:0001653">
    <property type="term" value="F:peptide receptor activity"/>
    <property type="evidence" value="ECO:0007669"/>
    <property type="project" value="TreeGrafter"/>
</dbReference>
<evidence type="ECO:0000256" key="7">
    <source>
        <dbReference type="ARBA" id="ARBA00022989"/>
    </source>
</evidence>
<evidence type="ECO:0000313" key="19">
    <source>
        <dbReference type="Proteomes" id="UP000678499"/>
    </source>
</evidence>
<dbReference type="Proteomes" id="UP000678499">
    <property type="component" value="Unassembled WGS sequence"/>
</dbReference>
<dbReference type="PANTHER" id="PTHR11920">
    <property type="entry name" value="GUANYLYL CYCLASE"/>
    <property type="match status" value="1"/>
</dbReference>
<dbReference type="SMART" id="SM00044">
    <property type="entry name" value="CYCc"/>
    <property type="match status" value="1"/>
</dbReference>
<dbReference type="Pfam" id="PF00211">
    <property type="entry name" value="Guanylate_cyc"/>
    <property type="match status" value="1"/>
</dbReference>
<dbReference type="InterPro" id="IPR001054">
    <property type="entry name" value="A/G_cyclase"/>
</dbReference>
<keyword evidence="8" id="KW-0472">Membrane</keyword>
<dbReference type="Gene3D" id="6.10.250.780">
    <property type="match status" value="1"/>
</dbReference>
<feature type="region of interest" description="Disordered" evidence="15">
    <location>
        <begin position="673"/>
        <end position="703"/>
    </location>
</feature>
<dbReference type="Gene3D" id="3.30.70.1230">
    <property type="entry name" value="Nucleotide cyclase"/>
    <property type="match status" value="1"/>
</dbReference>
<evidence type="ECO:0000256" key="11">
    <source>
        <dbReference type="ARBA" id="ARBA00023293"/>
    </source>
</evidence>